<evidence type="ECO:0000256" key="3">
    <source>
        <dbReference type="ARBA" id="ARBA00022763"/>
    </source>
</evidence>
<keyword evidence="4 7" id="KW-0233">DNA recombination</keyword>
<evidence type="ECO:0000256" key="4">
    <source>
        <dbReference type="ARBA" id="ARBA00023172"/>
    </source>
</evidence>
<reference evidence="9 10" key="1">
    <citation type="submission" date="2019-12" db="EMBL/GenBank/DDBJ databases">
        <title>Microbes associate with the intestines of laboratory mice.</title>
        <authorList>
            <person name="Navarre W."/>
            <person name="Wong E."/>
        </authorList>
    </citation>
    <scope>NUCLEOTIDE SEQUENCE [LARGE SCALE GENOMIC DNA]</scope>
    <source>
        <strain evidence="9 10">NM82_D38</strain>
    </source>
</reference>
<keyword evidence="5 7" id="KW-0234">DNA repair</keyword>
<keyword evidence="10" id="KW-1185">Reference proteome</keyword>
<evidence type="ECO:0000313" key="9">
    <source>
        <dbReference type="EMBL" id="MVX55877.1"/>
    </source>
</evidence>
<sequence>MAEKARSDFRVNGQPTFVLHTYPWKETSLIVEFFTRDFGRMSLVARGAKRPMSQYRGLLNPFCPLAISYSGKGEIKNLIRAEWYGTIPLGEKFLMSAFYINELLVRLLPRGVPEQALFKSYYETLKKLASGEEPLVTLRYFELDFLNALGYGLPEGPFPASRYRFVVGDLIASDNTALENAGVSSDTLRALISRTLQPGEQEREARMLTRDLIGYYLEEIPLNTRRILNELKKI</sequence>
<dbReference type="SUPFAM" id="SSF50249">
    <property type="entry name" value="Nucleic acid-binding proteins"/>
    <property type="match status" value="1"/>
</dbReference>
<organism evidence="9 10">
    <name type="scientific">Parasutterella muris</name>
    <dbReference type="NCBI Taxonomy" id="2565572"/>
    <lineage>
        <taxon>Bacteria</taxon>
        <taxon>Pseudomonadati</taxon>
        <taxon>Pseudomonadota</taxon>
        <taxon>Betaproteobacteria</taxon>
        <taxon>Burkholderiales</taxon>
        <taxon>Sutterellaceae</taxon>
        <taxon>Parasutterella</taxon>
    </lineage>
</organism>
<dbReference type="InterPro" id="IPR042242">
    <property type="entry name" value="RecO_C"/>
</dbReference>
<dbReference type="AlphaFoldDB" id="A0A6L6YEF9"/>
<dbReference type="InterPro" id="IPR037278">
    <property type="entry name" value="ARFGAP/RecO"/>
</dbReference>
<evidence type="ECO:0000259" key="8">
    <source>
        <dbReference type="Pfam" id="PF11967"/>
    </source>
</evidence>
<dbReference type="PANTHER" id="PTHR33991">
    <property type="entry name" value="DNA REPAIR PROTEIN RECO"/>
    <property type="match status" value="1"/>
</dbReference>
<dbReference type="NCBIfam" id="TIGR00613">
    <property type="entry name" value="reco"/>
    <property type="match status" value="1"/>
</dbReference>
<dbReference type="Gene3D" id="2.40.50.140">
    <property type="entry name" value="Nucleic acid-binding proteins"/>
    <property type="match status" value="1"/>
</dbReference>
<keyword evidence="3 7" id="KW-0227">DNA damage</keyword>
<comment type="caution">
    <text evidence="9">The sequence shown here is derived from an EMBL/GenBank/DDBJ whole genome shotgun (WGS) entry which is preliminary data.</text>
</comment>
<comment type="function">
    <text evidence="7">Involved in DNA repair and RecF pathway recombination.</text>
</comment>
<dbReference type="Pfam" id="PF11967">
    <property type="entry name" value="RecO_N"/>
    <property type="match status" value="1"/>
</dbReference>
<evidence type="ECO:0000256" key="2">
    <source>
        <dbReference type="ARBA" id="ARBA00021310"/>
    </source>
</evidence>
<dbReference type="InterPro" id="IPR003717">
    <property type="entry name" value="RecO"/>
</dbReference>
<dbReference type="InterPro" id="IPR012340">
    <property type="entry name" value="NA-bd_OB-fold"/>
</dbReference>
<dbReference type="SUPFAM" id="SSF57863">
    <property type="entry name" value="ArfGap/RecO-like zinc finger"/>
    <property type="match status" value="1"/>
</dbReference>
<dbReference type="GO" id="GO:0006310">
    <property type="term" value="P:DNA recombination"/>
    <property type="evidence" value="ECO:0007669"/>
    <property type="project" value="UniProtKB-UniRule"/>
</dbReference>
<dbReference type="EMBL" id="WSRP01000003">
    <property type="protein sequence ID" value="MVX55877.1"/>
    <property type="molecule type" value="Genomic_DNA"/>
</dbReference>
<dbReference type="GO" id="GO:0006302">
    <property type="term" value="P:double-strand break repair"/>
    <property type="evidence" value="ECO:0007669"/>
    <property type="project" value="TreeGrafter"/>
</dbReference>
<dbReference type="OrthoDB" id="9804792at2"/>
<accession>A0A6L6YEF9</accession>
<dbReference type="Pfam" id="PF02565">
    <property type="entry name" value="RecO_C"/>
    <property type="match status" value="1"/>
</dbReference>
<comment type="similarity">
    <text evidence="1 7">Belongs to the RecO family.</text>
</comment>
<evidence type="ECO:0000256" key="1">
    <source>
        <dbReference type="ARBA" id="ARBA00007452"/>
    </source>
</evidence>
<dbReference type="Gene3D" id="1.20.1440.120">
    <property type="entry name" value="Recombination protein O, C-terminal domain"/>
    <property type="match status" value="1"/>
</dbReference>
<evidence type="ECO:0000313" key="10">
    <source>
        <dbReference type="Proteomes" id="UP000472580"/>
    </source>
</evidence>
<name>A0A6L6YEF9_9BURK</name>
<proteinExistence type="inferred from homology"/>
<evidence type="ECO:0000256" key="6">
    <source>
        <dbReference type="ARBA" id="ARBA00033409"/>
    </source>
</evidence>
<evidence type="ECO:0000256" key="7">
    <source>
        <dbReference type="HAMAP-Rule" id="MF_00201"/>
    </source>
</evidence>
<dbReference type="HAMAP" id="MF_00201">
    <property type="entry name" value="RecO"/>
    <property type="match status" value="1"/>
</dbReference>
<dbReference type="InterPro" id="IPR022572">
    <property type="entry name" value="DNA_rep/recomb_RecO_N"/>
</dbReference>
<evidence type="ECO:0000256" key="5">
    <source>
        <dbReference type="ARBA" id="ARBA00023204"/>
    </source>
</evidence>
<gene>
    <name evidence="7 9" type="primary">recO</name>
    <name evidence="9" type="ORF">E5987_01475</name>
</gene>
<dbReference type="RefSeq" id="WP_160334312.1">
    <property type="nucleotide sequence ID" value="NZ_WSRP01000003.1"/>
</dbReference>
<protein>
    <recommendedName>
        <fullName evidence="2 7">DNA repair protein RecO</fullName>
    </recommendedName>
    <alternativeName>
        <fullName evidence="6 7">Recombination protein O</fullName>
    </alternativeName>
</protein>
<feature type="domain" description="DNA replication/recombination mediator RecO N-terminal" evidence="8">
    <location>
        <begin position="16"/>
        <end position="84"/>
    </location>
</feature>
<dbReference type="PANTHER" id="PTHR33991:SF1">
    <property type="entry name" value="DNA REPAIR PROTEIN RECO"/>
    <property type="match status" value="1"/>
</dbReference>
<dbReference type="GO" id="GO:0043590">
    <property type="term" value="C:bacterial nucleoid"/>
    <property type="evidence" value="ECO:0007669"/>
    <property type="project" value="TreeGrafter"/>
</dbReference>
<dbReference type="Proteomes" id="UP000472580">
    <property type="component" value="Unassembled WGS sequence"/>
</dbReference>